<feature type="domain" description="FAD dependent oxidoreductase" evidence="1">
    <location>
        <begin position="3"/>
        <end position="36"/>
    </location>
</feature>
<dbReference type="SUPFAM" id="SSF51905">
    <property type="entry name" value="FAD/NAD(P)-binding domain"/>
    <property type="match status" value="1"/>
</dbReference>
<reference evidence="2 3" key="1">
    <citation type="journal article" date="2018" name="ACS Chem. Biol.">
        <title>Ketoreductase domain dysfunction expands chemodiversity: malyngamide biosynthesis in the cyanobacterium Okeania hirsuta.</title>
        <authorList>
            <person name="Moss N.A."/>
            <person name="Leao T."/>
            <person name="Rankin M."/>
            <person name="McCullough T.M."/>
            <person name="Qu P."/>
            <person name="Korobeynikov A."/>
            <person name="Smith J.L."/>
            <person name="Gerwick L."/>
            <person name="Gerwick W.H."/>
        </authorList>
    </citation>
    <scope>NUCLEOTIDE SEQUENCE [LARGE SCALE GENOMIC DNA]</scope>
    <source>
        <strain evidence="2 3">PAB10Feb10-1</strain>
    </source>
</reference>
<dbReference type="Gene3D" id="3.50.50.60">
    <property type="entry name" value="FAD/NAD(P)-binding domain"/>
    <property type="match status" value="1"/>
</dbReference>
<dbReference type="NCBIfam" id="TIGR02032">
    <property type="entry name" value="GG-red-SF"/>
    <property type="match status" value="1"/>
</dbReference>
<dbReference type="InterPro" id="IPR011777">
    <property type="entry name" value="Geranylgeranyl_Rdtase_fam"/>
</dbReference>
<dbReference type="OrthoDB" id="9806565at2"/>
<dbReference type="RefSeq" id="WP_124146815.1">
    <property type="nucleotide sequence ID" value="NZ_CAWOKI010000197.1"/>
</dbReference>
<dbReference type="GO" id="GO:0016628">
    <property type="term" value="F:oxidoreductase activity, acting on the CH-CH group of donors, NAD or NADP as acceptor"/>
    <property type="evidence" value="ECO:0007669"/>
    <property type="project" value="InterPro"/>
</dbReference>
<sequence length="370" mass="41681">MFDCIIVGSGPAGASAAYHLAKNGRSVLVLEKESLPRYKPCGGGVSPIVQQWFDFDFTPAISLKINSIRYTWKKGDLVEVNLKNQEPIWMVRREVFDYFIVQQAKKQGAEIRDKTKVIGIEFKNNNWQVNTNNQSFIGRYLIAADGAKGSMAKWLGFNNRKRFSGGAMEIEVPVENQQIDSAYFEFGMLNNGYVWNFPKADGYSIGVGTFWRKHGQNFAALLTEYATMFEVDIQNIQKFGHPLCLWNGNQKLHTQNAVLAGEAACIVDPFTAEGIRPSIFTGIKAATAIHNSLNGDLFALEKYTQIINEEWGKDMVWAQRLAQGFSHFSHIGYQVGVKRPRATTIMTKILSGELRYSDVVGSALRRLWQR</sequence>
<gene>
    <name evidence="2" type="ORF">D5R40_22350</name>
</gene>
<dbReference type="EMBL" id="RCBY01000155">
    <property type="protein sequence ID" value="RQH32386.1"/>
    <property type="molecule type" value="Genomic_DNA"/>
</dbReference>
<dbReference type="InterPro" id="IPR006076">
    <property type="entry name" value="FAD-dep_OxRdtase"/>
</dbReference>
<dbReference type="PANTHER" id="PTHR42685">
    <property type="entry name" value="GERANYLGERANYL DIPHOSPHATE REDUCTASE"/>
    <property type="match status" value="1"/>
</dbReference>
<organism evidence="2 3">
    <name type="scientific">Okeania hirsuta</name>
    <dbReference type="NCBI Taxonomy" id="1458930"/>
    <lineage>
        <taxon>Bacteria</taxon>
        <taxon>Bacillati</taxon>
        <taxon>Cyanobacteriota</taxon>
        <taxon>Cyanophyceae</taxon>
        <taxon>Oscillatoriophycideae</taxon>
        <taxon>Oscillatoriales</taxon>
        <taxon>Microcoleaceae</taxon>
        <taxon>Okeania</taxon>
    </lineage>
</organism>
<dbReference type="PRINTS" id="PR00420">
    <property type="entry name" value="RNGMNOXGNASE"/>
</dbReference>
<keyword evidence="3" id="KW-1185">Reference proteome</keyword>
<comment type="caution">
    <text evidence="2">The sequence shown here is derived from an EMBL/GenBank/DDBJ whole genome shotgun (WGS) entry which is preliminary data.</text>
</comment>
<dbReference type="InterPro" id="IPR036188">
    <property type="entry name" value="FAD/NAD-bd_sf"/>
</dbReference>
<dbReference type="Proteomes" id="UP000269154">
    <property type="component" value="Unassembled WGS sequence"/>
</dbReference>
<dbReference type="Pfam" id="PF01266">
    <property type="entry name" value="DAO"/>
    <property type="match status" value="1"/>
</dbReference>
<dbReference type="InterPro" id="IPR050407">
    <property type="entry name" value="Geranylgeranyl_reductase"/>
</dbReference>
<evidence type="ECO:0000313" key="3">
    <source>
        <dbReference type="Proteomes" id="UP000269154"/>
    </source>
</evidence>
<proteinExistence type="predicted"/>
<dbReference type="AlphaFoldDB" id="A0A3N6QBI2"/>
<accession>A0A3N6QBI2</accession>
<name>A0A3N6QBI2_9CYAN</name>
<evidence type="ECO:0000313" key="2">
    <source>
        <dbReference type="EMBL" id="RQH32386.1"/>
    </source>
</evidence>
<protein>
    <submittedName>
        <fullName evidence="2">Geranylgeranyl reductase family protein</fullName>
    </submittedName>
</protein>
<dbReference type="PANTHER" id="PTHR42685:SF22">
    <property type="entry name" value="CONDITIONED MEDIUM FACTOR RECEPTOR 1"/>
    <property type="match status" value="1"/>
</dbReference>
<evidence type="ECO:0000259" key="1">
    <source>
        <dbReference type="Pfam" id="PF01266"/>
    </source>
</evidence>